<dbReference type="PANTHER" id="PTHR43798:SF27">
    <property type="entry name" value="HYDROLASE ALPHA_BETA HYDROLASE FOLD FAMILY"/>
    <property type="match status" value="1"/>
</dbReference>
<proteinExistence type="predicted"/>
<evidence type="ECO:0000313" key="5">
    <source>
        <dbReference type="Proteomes" id="UP001597526"/>
    </source>
</evidence>
<keyword evidence="4" id="KW-0378">Hydrolase</keyword>
<dbReference type="Gene3D" id="3.40.50.1820">
    <property type="entry name" value="alpha/beta hydrolase"/>
    <property type="match status" value="2"/>
</dbReference>
<dbReference type="InterPro" id="IPR013595">
    <property type="entry name" value="Pept_S33_TAP-like_C"/>
</dbReference>
<dbReference type="PANTHER" id="PTHR43798">
    <property type="entry name" value="MONOACYLGLYCEROL LIPASE"/>
    <property type="match status" value="1"/>
</dbReference>
<feature type="transmembrane region" description="Helical" evidence="1">
    <location>
        <begin position="652"/>
        <end position="673"/>
    </location>
</feature>
<dbReference type="SUPFAM" id="SSF53474">
    <property type="entry name" value="alpha/beta-Hydrolases"/>
    <property type="match status" value="1"/>
</dbReference>
<feature type="transmembrane region" description="Helical" evidence="1">
    <location>
        <begin position="619"/>
        <end position="640"/>
    </location>
</feature>
<dbReference type="Pfam" id="PF00561">
    <property type="entry name" value="Abhydrolase_1"/>
    <property type="match status" value="1"/>
</dbReference>
<evidence type="ECO:0000259" key="2">
    <source>
        <dbReference type="Pfam" id="PF00561"/>
    </source>
</evidence>
<comment type="caution">
    <text evidence="4">The sequence shown here is derived from an EMBL/GenBank/DDBJ whole genome shotgun (WGS) entry which is preliminary data.</text>
</comment>
<evidence type="ECO:0000313" key="4">
    <source>
        <dbReference type="EMBL" id="MFD2588178.1"/>
    </source>
</evidence>
<feature type="non-terminal residue" evidence="4">
    <location>
        <position position="1"/>
    </location>
</feature>
<keyword evidence="5" id="KW-1185">Reference proteome</keyword>
<dbReference type="RefSeq" id="WP_377767710.1">
    <property type="nucleotide sequence ID" value="NZ_JBHULB010000074.1"/>
</dbReference>
<feature type="transmembrane region" description="Helical" evidence="1">
    <location>
        <begin position="723"/>
        <end position="745"/>
    </location>
</feature>
<sequence length="746" mass="84789">NLVGVPDTGRASQASDSQHEVVHFIYDMNTDCYTCPQEHKLKSNKSWYGARNRFKQSKAFKGCKSKSPCAATNQNGKIVRQSEFRLYIQANIKRVVQDAHICKKRYVLAMCLFVLIAVNAFCQEIDDNRFSYTRSEPLLDIPEETKSEIEWRILKVPENWGRTEGRHIKLAVAKIKSNSNNKNTLSTIFIQGGPGGSSIYGVRGWLNHPLREVSDIILMDLRGTGFSVPNLCPDLGKDILQILAKNQSKKDDENEKISTVLSCRDSLLKEGIDLMAYNSFSIANDFHALKSAMGIKNWNVYGVSYGTFTAQIYAKLFPEDTKSVILDSPISDIGDYFDLNTSNYVNSLKLLFDECEKNIECNTKYPNLEEVYYKTIEKLENEPITVQVDTSVIPSGEFTYNVEDFKIAIQQSLYQRYLVEILPMLIYEFNLGNKATLGNLVAAFSGALGLDYGVYYCTTCSEVINKNSLEEYKEDAKKEIRLKGGLSFYSSDYGVCNQWNKIFKADSTKIKLELKRDSFQNIPTLLFSGGFDPITPPKNAEEIATRLKNENIVNMPYHGHGTSFTDTGKNLLKEFVANNFVNVYEDELNDHISFITDIEPHGGVSQFASALGQFDLIKLIPLIIAILTIILTMISLFSSIRSESRRRKILTLFYGLSGIFSIVFLIGLVLAIKQTAGINFYILAIGLPNKYSILFYLPYISFFLFLFTFFIYIAYYKETKSKTLLFSGLFSFLIYHLYLFNWQLIF</sequence>
<evidence type="ECO:0000256" key="1">
    <source>
        <dbReference type="SAM" id="Phobius"/>
    </source>
</evidence>
<keyword evidence="1" id="KW-0812">Transmembrane</keyword>
<dbReference type="GO" id="GO:0016787">
    <property type="term" value="F:hydrolase activity"/>
    <property type="evidence" value="ECO:0007669"/>
    <property type="project" value="UniProtKB-KW"/>
</dbReference>
<name>A0ABW5MZ85_9FLAO</name>
<feature type="domain" description="AB hydrolase-1" evidence="2">
    <location>
        <begin position="188"/>
        <end position="333"/>
    </location>
</feature>
<dbReference type="Proteomes" id="UP001597526">
    <property type="component" value="Unassembled WGS sequence"/>
</dbReference>
<keyword evidence="1" id="KW-0472">Membrane</keyword>
<dbReference type="InterPro" id="IPR029058">
    <property type="entry name" value="AB_hydrolase_fold"/>
</dbReference>
<protein>
    <submittedName>
        <fullName evidence="4">Alpha/beta fold hydrolase</fullName>
    </submittedName>
</protein>
<keyword evidence="1" id="KW-1133">Transmembrane helix</keyword>
<dbReference type="EMBL" id="JBHULB010000074">
    <property type="protein sequence ID" value="MFD2588178.1"/>
    <property type="molecule type" value="Genomic_DNA"/>
</dbReference>
<evidence type="ECO:0000259" key="3">
    <source>
        <dbReference type="Pfam" id="PF08386"/>
    </source>
</evidence>
<organism evidence="4 5">
    <name type="scientific">Croceitalea marina</name>
    <dbReference type="NCBI Taxonomy" id="1775166"/>
    <lineage>
        <taxon>Bacteria</taxon>
        <taxon>Pseudomonadati</taxon>
        <taxon>Bacteroidota</taxon>
        <taxon>Flavobacteriia</taxon>
        <taxon>Flavobacteriales</taxon>
        <taxon>Flavobacteriaceae</taxon>
        <taxon>Croceitalea</taxon>
    </lineage>
</organism>
<accession>A0ABW5MZ85</accession>
<reference evidence="5" key="1">
    <citation type="journal article" date="2019" name="Int. J. Syst. Evol. Microbiol.">
        <title>The Global Catalogue of Microorganisms (GCM) 10K type strain sequencing project: providing services to taxonomists for standard genome sequencing and annotation.</title>
        <authorList>
            <consortium name="The Broad Institute Genomics Platform"/>
            <consortium name="The Broad Institute Genome Sequencing Center for Infectious Disease"/>
            <person name="Wu L."/>
            <person name="Ma J."/>
        </authorList>
    </citation>
    <scope>NUCLEOTIDE SEQUENCE [LARGE SCALE GENOMIC DNA]</scope>
    <source>
        <strain evidence="5">KCTC 52368</strain>
    </source>
</reference>
<dbReference type="InterPro" id="IPR050266">
    <property type="entry name" value="AB_hydrolase_sf"/>
</dbReference>
<feature type="domain" description="Peptidase S33 tripeptidyl aminopeptidase-like C-terminal" evidence="3">
    <location>
        <begin position="494"/>
        <end position="564"/>
    </location>
</feature>
<feature type="transmembrane region" description="Helical" evidence="1">
    <location>
        <begin position="693"/>
        <end position="716"/>
    </location>
</feature>
<gene>
    <name evidence="4" type="ORF">ACFSQJ_14660</name>
</gene>
<dbReference type="InterPro" id="IPR000073">
    <property type="entry name" value="AB_hydrolase_1"/>
</dbReference>
<dbReference type="Pfam" id="PF08386">
    <property type="entry name" value="Abhydrolase_4"/>
    <property type="match status" value="1"/>
</dbReference>